<evidence type="ECO:0000313" key="8">
    <source>
        <dbReference type="EMBL" id="GFN81431.1"/>
    </source>
</evidence>
<feature type="transmembrane region" description="Helical" evidence="6">
    <location>
        <begin position="118"/>
        <end position="142"/>
    </location>
</feature>
<keyword evidence="6" id="KW-1133">Transmembrane helix</keyword>
<evidence type="ECO:0000256" key="4">
    <source>
        <dbReference type="ARBA" id="ARBA00023235"/>
    </source>
</evidence>
<dbReference type="AlphaFoldDB" id="A0AAV3YG78"/>
<evidence type="ECO:0000256" key="1">
    <source>
        <dbReference type="ARBA" id="ARBA00000971"/>
    </source>
</evidence>
<name>A0AAV3YG78_9GAST</name>
<dbReference type="Gene3D" id="3.10.50.40">
    <property type="match status" value="1"/>
</dbReference>
<organism evidence="8 9">
    <name type="scientific">Plakobranchus ocellatus</name>
    <dbReference type="NCBI Taxonomy" id="259542"/>
    <lineage>
        <taxon>Eukaryota</taxon>
        <taxon>Metazoa</taxon>
        <taxon>Spiralia</taxon>
        <taxon>Lophotrochozoa</taxon>
        <taxon>Mollusca</taxon>
        <taxon>Gastropoda</taxon>
        <taxon>Heterobranchia</taxon>
        <taxon>Euthyneura</taxon>
        <taxon>Panpulmonata</taxon>
        <taxon>Sacoglossa</taxon>
        <taxon>Placobranchoidea</taxon>
        <taxon>Plakobranchidae</taxon>
        <taxon>Plakobranchus</taxon>
    </lineage>
</organism>
<dbReference type="Proteomes" id="UP000735302">
    <property type="component" value="Unassembled WGS sequence"/>
</dbReference>
<gene>
    <name evidence="8" type="ORF">PoB_000793700</name>
</gene>
<dbReference type="SUPFAM" id="SSF54534">
    <property type="entry name" value="FKBP-like"/>
    <property type="match status" value="1"/>
</dbReference>
<dbReference type="InterPro" id="IPR001179">
    <property type="entry name" value="PPIase_FKBP_dom"/>
</dbReference>
<keyword evidence="3 5" id="KW-0697">Rotamase</keyword>
<proteinExistence type="predicted"/>
<evidence type="ECO:0000256" key="6">
    <source>
        <dbReference type="SAM" id="Phobius"/>
    </source>
</evidence>
<keyword evidence="9" id="KW-1185">Reference proteome</keyword>
<dbReference type="GO" id="GO:0033017">
    <property type="term" value="C:sarcoplasmic reticulum membrane"/>
    <property type="evidence" value="ECO:0007669"/>
    <property type="project" value="TreeGrafter"/>
</dbReference>
<feature type="transmembrane region" description="Helical" evidence="6">
    <location>
        <begin position="162"/>
        <end position="193"/>
    </location>
</feature>
<reference evidence="8 9" key="1">
    <citation type="journal article" date="2021" name="Elife">
        <title>Chloroplast acquisition without the gene transfer in kleptoplastic sea slugs, Plakobranchus ocellatus.</title>
        <authorList>
            <person name="Maeda T."/>
            <person name="Takahashi S."/>
            <person name="Yoshida T."/>
            <person name="Shimamura S."/>
            <person name="Takaki Y."/>
            <person name="Nagai Y."/>
            <person name="Toyoda A."/>
            <person name="Suzuki Y."/>
            <person name="Arimoto A."/>
            <person name="Ishii H."/>
            <person name="Satoh N."/>
            <person name="Nishiyama T."/>
            <person name="Hasebe M."/>
            <person name="Maruyama T."/>
            <person name="Minagawa J."/>
            <person name="Obokata J."/>
            <person name="Shigenobu S."/>
        </authorList>
    </citation>
    <scope>NUCLEOTIDE SEQUENCE [LARGE SCALE GENOMIC DNA]</scope>
</reference>
<protein>
    <recommendedName>
        <fullName evidence="2 5">peptidylprolyl isomerase</fullName>
        <ecNumber evidence="2 5">5.2.1.8</ecNumber>
    </recommendedName>
</protein>
<keyword evidence="6" id="KW-0472">Membrane</keyword>
<evidence type="ECO:0000313" key="9">
    <source>
        <dbReference type="Proteomes" id="UP000735302"/>
    </source>
</evidence>
<comment type="caution">
    <text evidence="8">The sequence shown here is derived from an EMBL/GenBank/DDBJ whole genome shotgun (WGS) entry which is preliminary data.</text>
</comment>
<dbReference type="PANTHER" id="PTHR10516">
    <property type="entry name" value="PEPTIDYL-PROLYL CIS-TRANS ISOMERASE"/>
    <property type="match status" value="1"/>
</dbReference>
<sequence>MKKFCTDRSSINTSWKFSQQSNSSNWLITWSCGLVAPVFKSKDKVLCLRKKNRRSNDLCRQSVGLEKEIISPGDGATYPKNGQMVVIHYTACLVDGSVIDSSRSRGSPFKFKIGKGEVIKAAVLFEAYILLATLTVLTAVLFESYPYLATLTVLSAVLFETYPYLATLTVLSAVLFESYPYLATLTVLSAVLFETYP</sequence>
<dbReference type="InterPro" id="IPR050689">
    <property type="entry name" value="FKBP-type_PPIase"/>
</dbReference>
<comment type="catalytic activity">
    <reaction evidence="1 5">
        <text>[protein]-peptidylproline (omega=180) = [protein]-peptidylproline (omega=0)</text>
        <dbReference type="Rhea" id="RHEA:16237"/>
        <dbReference type="Rhea" id="RHEA-COMP:10747"/>
        <dbReference type="Rhea" id="RHEA-COMP:10748"/>
        <dbReference type="ChEBI" id="CHEBI:83833"/>
        <dbReference type="ChEBI" id="CHEBI:83834"/>
        <dbReference type="EC" id="5.2.1.8"/>
    </reaction>
</comment>
<feature type="domain" description="PPIase FKBP-type" evidence="7">
    <location>
        <begin position="82"/>
        <end position="121"/>
    </location>
</feature>
<dbReference type="PROSITE" id="PS50059">
    <property type="entry name" value="FKBP_PPIASE"/>
    <property type="match status" value="1"/>
</dbReference>
<evidence type="ECO:0000256" key="3">
    <source>
        <dbReference type="ARBA" id="ARBA00023110"/>
    </source>
</evidence>
<evidence type="ECO:0000259" key="7">
    <source>
        <dbReference type="PROSITE" id="PS50059"/>
    </source>
</evidence>
<dbReference type="Pfam" id="PF00254">
    <property type="entry name" value="FKBP_C"/>
    <property type="match status" value="1"/>
</dbReference>
<dbReference type="InterPro" id="IPR046357">
    <property type="entry name" value="PPIase_dom_sf"/>
</dbReference>
<dbReference type="GO" id="GO:0003755">
    <property type="term" value="F:peptidyl-prolyl cis-trans isomerase activity"/>
    <property type="evidence" value="ECO:0007669"/>
    <property type="project" value="UniProtKB-KW"/>
</dbReference>
<dbReference type="EMBL" id="BLXT01000924">
    <property type="protein sequence ID" value="GFN81431.1"/>
    <property type="molecule type" value="Genomic_DNA"/>
</dbReference>
<accession>A0AAV3YG78</accession>
<evidence type="ECO:0000256" key="2">
    <source>
        <dbReference type="ARBA" id="ARBA00013194"/>
    </source>
</evidence>
<dbReference type="PANTHER" id="PTHR10516:SF443">
    <property type="entry name" value="FK506-BINDING PROTEIN 59-RELATED"/>
    <property type="match status" value="1"/>
</dbReference>
<dbReference type="EC" id="5.2.1.8" evidence="2 5"/>
<evidence type="ECO:0000256" key="5">
    <source>
        <dbReference type="PROSITE-ProRule" id="PRU00277"/>
    </source>
</evidence>
<keyword evidence="6" id="KW-0812">Transmembrane</keyword>
<keyword evidence="4 5" id="KW-0413">Isomerase</keyword>